<dbReference type="SMART" id="SM00679">
    <property type="entry name" value="CTNS"/>
    <property type="match status" value="1"/>
</dbReference>
<keyword evidence="7" id="KW-1185">Reference proteome</keyword>
<reference evidence="6 7" key="1">
    <citation type="submission" date="2019-07" db="EMBL/GenBank/DDBJ databases">
        <title>Genome sequencing for Ferrovibrio sp. K5.</title>
        <authorList>
            <person name="Park S.-J."/>
        </authorList>
    </citation>
    <scope>NUCLEOTIDE SEQUENCE [LARGE SCALE GENOMIC DNA]</scope>
    <source>
        <strain evidence="6 7">K5</strain>
    </source>
</reference>
<dbReference type="InterPro" id="IPR006603">
    <property type="entry name" value="PQ-loop_rpt"/>
</dbReference>
<evidence type="ECO:0000256" key="1">
    <source>
        <dbReference type="ARBA" id="ARBA00004141"/>
    </source>
</evidence>
<evidence type="ECO:0000313" key="6">
    <source>
        <dbReference type="EMBL" id="QDO99751.1"/>
    </source>
</evidence>
<dbReference type="NCBIfam" id="NF037968">
    <property type="entry name" value="SemiSWEET_2"/>
    <property type="match status" value="1"/>
</dbReference>
<evidence type="ECO:0000256" key="3">
    <source>
        <dbReference type="ARBA" id="ARBA00022989"/>
    </source>
</evidence>
<proteinExistence type="predicted"/>
<sequence>MTSETIEIIGLIAGALTTLAYVPQVLKIWRSRSARDISLGMFLLMNCGIALWLIYGLLIGSPGLIAANVVTLGLTAAVLVAKLKFDRPGSPRQAADTVNS</sequence>
<dbReference type="GO" id="GO:0051119">
    <property type="term" value="F:sugar transmembrane transporter activity"/>
    <property type="evidence" value="ECO:0007669"/>
    <property type="project" value="InterPro"/>
</dbReference>
<feature type="transmembrane region" description="Helical" evidence="5">
    <location>
        <begin position="38"/>
        <end position="58"/>
    </location>
</feature>
<evidence type="ECO:0000313" key="7">
    <source>
        <dbReference type="Proteomes" id="UP000317496"/>
    </source>
</evidence>
<dbReference type="AlphaFoldDB" id="A0A516H7P4"/>
<name>A0A516H7P4_9PROT</name>
<accession>A0A516H7P4</accession>
<dbReference type="GO" id="GO:0016020">
    <property type="term" value="C:membrane"/>
    <property type="evidence" value="ECO:0007669"/>
    <property type="project" value="UniProtKB-SubCell"/>
</dbReference>
<keyword evidence="3 5" id="KW-1133">Transmembrane helix</keyword>
<evidence type="ECO:0000256" key="4">
    <source>
        <dbReference type="ARBA" id="ARBA00023136"/>
    </source>
</evidence>
<dbReference type="InterPro" id="IPR047662">
    <property type="entry name" value="SemiSWEET"/>
</dbReference>
<dbReference type="EMBL" id="CP041636">
    <property type="protein sequence ID" value="QDO99751.1"/>
    <property type="molecule type" value="Genomic_DNA"/>
</dbReference>
<dbReference type="Proteomes" id="UP000317496">
    <property type="component" value="Chromosome"/>
</dbReference>
<organism evidence="6 7">
    <name type="scientific">Ferrovibrio terrae</name>
    <dbReference type="NCBI Taxonomy" id="2594003"/>
    <lineage>
        <taxon>Bacteria</taxon>
        <taxon>Pseudomonadati</taxon>
        <taxon>Pseudomonadota</taxon>
        <taxon>Alphaproteobacteria</taxon>
        <taxon>Rhodospirillales</taxon>
        <taxon>Rhodospirillaceae</taxon>
        <taxon>Ferrovibrio</taxon>
    </lineage>
</organism>
<gene>
    <name evidence="6" type="ORF">FNB15_12555</name>
</gene>
<feature type="transmembrane region" description="Helical" evidence="5">
    <location>
        <begin position="6"/>
        <end position="26"/>
    </location>
</feature>
<feature type="transmembrane region" description="Helical" evidence="5">
    <location>
        <begin position="64"/>
        <end position="83"/>
    </location>
</feature>
<dbReference type="Gene3D" id="1.20.1280.290">
    <property type="match status" value="1"/>
</dbReference>
<evidence type="ECO:0000256" key="2">
    <source>
        <dbReference type="ARBA" id="ARBA00022692"/>
    </source>
</evidence>
<evidence type="ECO:0008006" key="8">
    <source>
        <dbReference type="Google" id="ProtNLM"/>
    </source>
</evidence>
<dbReference type="KEGG" id="fer:FNB15_12555"/>
<comment type="subcellular location">
    <subcellularLocation>
        <location evidence="1">Membrane</location>
        <topology evidence="1">Multi-pass membrane protein</topology>
    </subcellularLocation>
</comment>
<protein>
    <recommendedName>
        <fullName evidence="8">SemiSWEET transporter</fullName>
    </recommendedName>
</protein>
<dbReference type="Pfam" id="PF04193">
    <property type="entry name" value="PQ-loop"/>
    <property type="match status" value="1"/>
</dbReference>
<dbReference type="OrthoDB" id="9814012at2"/>
<keyword evidence="4 5" id="KW-0472">Membrane</keyword>
<keyword evidence="2 5" id="KW-0812">Transmembrane</keyword>
<evidence type="ECO:0000256" key="5">
    <source>
        <dbReference type="SAM" id="Phobius"/>
    </source>
</evidence>